<dbReference type="Proteomes" id="UP000253940">
    <property type="component" value="Chromosome"/>
</dbReference>
<protein>
    <submittedName>
        <fullName evidence="2">DUF393 domain-containing protein</fullName>
    </submittedName>
</protein>
<dbReference type="KEGG" id="mbah:HYN46_09970"/>
<feature type="transmembrane region" description="Helical" evidence="1">
    <location>
        <begin position="94"/>
        <end position="115"/>
    </location>
</feature>
<dbReference type="RefSeq" id="WP_114899247.1">
    <property type="nucleotide sequence ID" value="NZ_CP031222.1"/>
</dbReference>
<keyword evidence="3" id="KW-1185">Reference proteome</keyword>
<name>A0A345P778_9GAMM</name>
<evidence type="ECO:0000256" key="1">
    <source>
        <dbReference type="SAM" id="Phobius"/>
    </source>
</evidence>
<dbReference type="Pfam" id="PF04134">
    <property type="entry name" value="DCC1-like"/>
    <property type="match status" value="1"/>
</dbReference>
<keyword evidence="1" id="KW-0472">Membrane</keyword>
<dbReference type="InterPro" id="IPR007263">
    <property type="entry name" value="DCC1-like"/>
</dbReference>
<sequence length="128" mass="14860">MSKVKVYYNSACPVCDAGIKDQRRRMESCSAQVEWIDIDENPDVVKDIDAEQESVRERLHVVDQEGITKIGADAFAVLWAETPRQKWLARLVRFPVLSILSRLLYNSFAAGLYAWNRMKKRWVVDKKE</sequence>
<keyword evidence="1" id="KW-0812">Transmembrane</keyword>
<organism evidence="2 3">
    <name type="scientific">Aquirhabdus parva</name>
    <dbReference type="NCBI Taxonomy" id="2283318"/>
    <lineage>
        <taxon>Bacteria</taxon>
        <taxon>Pseudomonadati</taxon>
        <taxon>Pseudomonadota</taxon>
        <taxon>Gammaproteobacteria</taxon>
        <taxon>Moraxellales</taxon>
        <taxon>Moraxellaceae</taxon>
        <taxon>Aquirhabdus</taxon>
    </lineage>
</organism>
<evidence type="ECO:0000313" key="2">
    <source>
        <dbReference type="EMBL" id="AXI03137.1"/>
    </source>
</evidence>
<reference evidence="2 3" key="1">
    <citation type="submission" date="2018-07" db="EMBL/GenBank/DDBJ databases">
        <title>Genome sequencing of Moraxellaceae gen. HYN0046.</title>
        <authorList>
            <person name="Kim M."/>
            <person name="Yi H."/>
        </authorList>
    </citation>
    <scope>NUCLEOTIDE SEQUENCE [LARGE SCALE GENOMIC DNA]</scope>
    <source>
        <strain evidence="2 3">HYN0046</strain>
    </source>
</reference>
<accession>A0A345P778</accession>
<dbReference type="OrthoDB" id="5294764at2"/>
<keyword evidence="1" id="KW-1133">Transmembrane helix</keyword>
<dbReference type="AlphaFoldDB" id="A0A345P778"/>
<proteinExistence type="predicted"/>
<evidence type="ECO:0000313" key="3">
    <source>
        <dbReference type="Proteomes" id="UP000253940"/>
    </source>
</evidence>
<dbReference type="GO" id="GO:0015035">
    <property type="term" value="F:protein-disulfide reductase activity"/>
    <property type="evidence" value="ECO:0007669"/>
    <property type="project" value="InterPro"/>
</dbReference>
<gene>
    <name evidence="2" type="ORF">HYN46_09970</name>
</gene>
<dbReference type="EMBL" id="CP031222">
    <property type="protein sequence ID" value="AXI03137.1"/>
    <property type="molecule type" value="Genomic_DNA"/>
</dbReference>